<evidence type="ECO:0000313" key="1">
    <source>
        <dbReference type="EMBL" id="EFK57349.1"/>
    </source>
</evidence>
<reference evidence="1" key="1">
    <citation type="submission" date="2010-07" db="EMBL/GenBank/DDBJ databases">
        <authorList>
            <person name="Muzny D."/>
            <person name="Qin X."/>
            <person name="Buhay C."/>
            <person name="Dugan-Rocha S."/>
            <person name="Ding Y."/>
            <person name="Chen G."/>
            <person name="Hawes A."/>
            <person name="Holder M."/>
            <person name="Jhangiani S."/>
            <person name="Johnson A."/>
            <person name="Khan Z."/>
            <person name="Li Z."/>
            <person name="Liu W."/>
            <person name="Liu X."/>
            <person name="Perez L."/>
            <person name="Shen H."/>
            <person name="Wang Q."/>
            <person name="Watt J."/>
            <person name="Xi L."/>
            <person name="Xin Y."/>
            <person name="Zhou J."/>
            <person name="Deng J."/>
            <person name="Jiang H."/>
            <person name="Liu Y."/>
            <person name="Qu J."/>
            <person name="Song X.-Z."/>
            <person name="Zhang L."/>
            <person name="Villasana D."/>
            <person name="Johnson A."/>
            <person name="Liu J."/>
            <person name="Liyanage D."/>
            <person name="Lorensuhewa L."/>
            <person name="Robinson T."/>
            <person name="Song A."/>
            <person name="Song B.-B."/>
            <person name="Dinh H."/>
            <person name="Thornton R."/>
            <person name="Coyle M."/>
            <person name="Francisco L."/>
            <person name="Jackson L."/>
            <person name="Javaid M."/>
            <person name="Korchina V."/>
            <person name="Kovar C."/>
            <person name="Mata R."/>
            <person name="Mathew T."/>
            <person name="Ngo R."/>
            <person name="Nguyen L."/>
            <person name="Nguyen N."/>
            <person name="Okwuonu G."/>
            <person name="Ongeri F."/>
            <person name="Pham C."/>
            <person name="Simmons D."/>
            <person name="Wilczek-Boney K."/>
            <person name="Hale W."/>
            <person name="Jakkamsetti A."/>
            <person name="Pham P."/>
            <person name="Ruth R."/>
            <person name="San Lucas F."/>
            <person name="Warren J."/>
            <person name="Zhang J."/>
            <person name="Zhao Z."/>
            <person name="Zhou C."/>
            <person name="Zhu D."/>
            <person name="Lee S."/>
            <person name="Bess C."/>
            <person name="Blankenburg K."/>
            <person name="Forbes L."/>
            <person name="Fu Q."/>
            <person name="Gubbala S."/>
            <person name="Hirani K."/>
            <person name="Jayaseelan J.C."/>
            <person name="Lara F."/>
            <person name="Munidasa M."/>
            <person name="Palculict T."/>
            <person name="Patil S."/>
            <person name="Pu L.-L."/>
            <person name="Saada N."/>
            <person name="Tang L."/>
            <person name="Weissenberger G."/>
            <person name="Zhu Y."/>
            <person name="Hemphill L."/>
            <person name="Shang Y."/>
            <person name="Youmans B."/>
            <person name="Ayvaz T."/>
            <person name="Ross M."/>
            <person name="Santibanez J."/>
            <person name="Aqrawi P."/>
            <person name="Gross S."/>
            <person name="Joshi V."/>
            <person name="Fowler G."/>
            <person name="Nazareth L."/>
            <person name="Reid J."/>
            <person name="Worley K."/>
            <person name="Petrosino J."/>
            <person name="Highlander S."/>
            <person name="Gibbs R."/>
        </authorList>
    </citation>
    <scope>NUCLEOTIDE SEQUENCE [LARGE SCALE GENOMIC DNA]</scope>
    <source>
        <strain evidence="1">ATCC 33861</strain>
    </source>
</reference>
<proteinExistence type="predicted"/>
<comment type="caution">
    <text evidence="1">The sequence shown here is derived from an EMBL/GenBank/DDBJ whole genome shotgun (WGS) entry which is preliminary data.</text>
</comment>
<dbReference type="OrthoDB" id="5417073at2"/>
<sequence>MFNKIDNAFDKIANSKWLKFGIGTVIIIFIMDQCFKKTPDAPKNKIENQLSNFDGSLIKFREYIKNNLNDPSSFEHVETRYKDNGDGTASVYMKYRGKNAFNATLTKIAKCTLNVSTGNFYDVVTE</sequence>
<name>D7VN52_SPHSI</name>
<dbReference type="Proteomes" id="UP000006258">
    <property type="component" value="Unassembled WGS sequence"/>
</dbReference>
<dbReference type="STRING" id="525373.HMPREF0766_12422"/>
<dbReference type="eggNOG" id="COG3206">
    <property type="taxonomic scope" value="Bacteria"/>
</dbReference>
<keyword evidence="2" id="KW-1185">Reference proteome</keyword>
<organism evidence="1 2">
    <name type="scientific">Sphingobacterium spiritivorum ATCC 33861</name>
    <dbReference type="NCBI Taxonomy" id="525373"/>
    <lineage>
        <taxon>Bacteria</taxon>
        <taxon>Pseudomonadati</taxon>
        <taxon>Bacteroidota</taxon>
        <taxon>Sphingobacteriia</taxon>
        <taxon>Sphingobacteriales</taxon>
        <taxon>Sphingobacteriaceae</taxon>
        <taxon>Sphingobacterium</taxon>
    </lineage>
</organism>
<dbReference type="EMBL" id="ACHA02000011">
    <property type="protein sequence ID" value="EFK57349.1"/>
    <property type="molecule type" value="Genomic_DNA"/>
</dbReference>
<dbReference type="HOGENOM" id="CLU_1980154_0_0_10"/>
<dbReference type="AlphaFoldDB" id="D7VN52"/>
<dbReference type="RefSeq" id="WP_002992961.1">
    <property type="nucleotide sequence ID" value="NZ_GL379770.1"/>
</dbReference>
<protein>
    <submittedName>
        <fullName evidence="1">Uncharacterized protein</fullName>
    </submittedName>
</protein>
<dbReference type="GeneID" id="95427977"/>
<gene>
    <name evidence="1" type="ORF">HMPREF0766_12422</name>
</gene>
<evidence type="ECO:0000313" key="2">
    <source>
        <dbReference type="Proteomes" id="UP000006258"/>
    </source>
</evidence>
<accession>D7VN52</accession>